<evidence type="ECO:0000256" key="1">
    <source>
        <dbReference type="SAM" id="Phobius"/>
    </source>
</evidence>
<feature type="non-terminal residue" evidence="2">
    <location>
        <position position="56"/>
    </location>
</feature>
<keyword evidence="1" id="KW-0472">Membrane</keyword>
<keyword evidence="1" id="KW-0812">Transmembrane</keyword>
<organism evidence="2">
    <name type="scientific">marine sediment metagenome</name>
    <dbReference type="NCBI Taxonomy" id="412755"/>
    <lineage>
        <taxon>unclassified sequences</taxon>
        <taxon>metagenomes</taxon>
        <taxon>ecological metagenomes</taxon>
    </lineage>
</organism>
<comment type="caution">
    <text evidence="2">The sequence shown here is derived from an EMBL/GenBank/DDBJ whole genome shotgun (WGS) entry which is preliminary data.</text>
</comment>
<protein>
    <submittedName>
        <fullName evidence="2">Uncharacterized protein</fullName>
    </submittedName>
</protein>
<sequence length="56" mass="6216">MIFDNIIGPNRPVTWVLRFWPILAASFAGSLAATWLCKKIAIKFGIVDKPDALVKT</sequence>
<feature type="transmembrane region" description="Helical" evidence="1">
    <location>
        <begin position="19"/>
        <end position="37"/>
    </location>
</feature>
<keyword evidence="1" id="KW-1133">Transmembrane helix</keyword>
<dbReference type="AlphaFoldDB" id="X1RYD1"/>
<evidence type="ECO:0000313" key="2">
    <source>
        <dbReference type="EMBL" id="GAI71921.1"/>
    </source>
</evidence>
<accession>X1RYD1</accession>
<proteinExistence type="predicted"/>
<dbReference type="EMBL" id="BARV01044531">
    <property type="protein sequence ID" value="GAI71921.1"/>
    <property type="molecule type" value="Genomic_DNA"/>
</dbReference>
<name>X1RYD1_9ZZZZ</name>
<reference evidence="2" key="1">
    <citation type="journal article" date="2014" name="Front. Microbiol.">
        <title>High frequency of phylogenetically diverse reductive dehalogenase-homologous genes in deep subseafloor sedimentary metagenomes.</title>
        <authorList>
            <person name="Kawai M."/>
            <person name="Futagami T."/>
            <person name="Toyoda A."/>
            <person name="Takaki Y."/>
            <person name="Nishi S."/>
            <person name="Hori S."/>
            <person name="Arai W."/>
            <person name="Tsubouchi T."/>
            <person name="Morono Y."/>
            <person name="Uchiyama I."/>
            <person name="Ito T."/>
            <person name="Fujiyama A."/>
            <person name="Inagaki F."/>
            <person name="Takami H."/>
        </authorList>
    </citation>
    <scope>NUCLEOTIDE SEQUENCE</scope>
    <source>
        <strain evidence="2">Expedition CK06-06</strain>
    </source>
</reference>
<gene>
    <name evidence="2" type="ORF">S06H3_65841</name>
</gene>